<evidence type="ECO:0000313" key="3">
    <source>
        <dbReference type="Proteomes" id="UP000824220"/>
    </source>
</evidence>
<evidence type="ECO:0000313" key="2">
    <source>
        <dbReference type="EMBL" id="HJA04416.1"/>
    </source>
</evidence>
<reference evidence="2" key="2">
    <citation type="submission" date="2021-04" db="EMBL/GenBank/DDBJ databases">
        <authorList>
            <person name="Gilroy R."/>
        </authorList>
    </citation>
    <scope>NUCLEOTIDE SEQUENCE</scope>
    <source>
        <strain evidence="2">ChiHjej8B7-3636</strain>
    </source>
</reference>
<keyword evidence="1" id="KW-0812">Transmembrane</keyword>
<gene>
    <name evidence="2" type="ORF">H9800_06090</name>
</gene>
<protein>
    <recommendedName>
        <fullName evidence="4">DUF421 domain-containing protein</fullName>
    </recommendedName>
</protein>
<dbReference type="EMBL" id="DXAM01000085">
    <property type="protein sequence ID" value="HJA04416.1"/>
    <property type="molecule type" value="Genomic_DNA"/>
</dbReference>
<evidence type="ECO:0008006" key="4">
    <source>
        <dbReference type="Google" id="ProtNLM"/>
    </source>
</evidence>
<name>A0A9D2H6K8_9MICO</name>
<accession>A0A9D2H6K8</accession>
<comment type="caution">
    <text evidence="2">The sequence shown here is derived from an EMBL/GenBank/DDBJ whole genome shotgun (WGS) entry which is preliminary data.</text>
</comment>
<proteinExistence type="predicted"/>
<keyword evidence="1" id="KW-0472">Membrane</keyword>
<keyword evidence="1" id="KW-1133">Transmembrane helix</keyword>
<evidence type="ECO:0000256" key="1">
    <source>
        <dbReference type="SAM" id="Phobius"/>
    </source>
</evidence>
<organism evidence="2 3">
    <name type="scientific">Candidatus Microbacterium stercoravium</name>
    <dbReference type="NCBI Taxonomy" id="2838697"/>
    <lineage>
        <taxon>Bacteria</taxon>
        <taxon>Bacillati</taxon>
        <taxon>Actinomycetota</taxon>
        <taxon>Actinomycetes</taxon>
        <taxon>Micrococcales</taxon>
        <taxon>Microbacteriaceae</taxon>
        <taxon>Microbacterium</taxon>
    </lineage>
</organism>
<reference evidence="2" key="1">
    <citation type="journal article" date="2021" name="PeerJ">
        <title>Extensive microbial diversity within the chicken gut microbiome revealed by metagenomics and culture.</title>
        <authorList>
            <person name="Gilroy R."/>
            <person name="Ravi A."/>
            <person name="Getino M."/>
            <person name="Pursley I."/>
            <person name="Horton D.L."/>
            <person name="Alikhan N.F."/>
            <person name="Baker D."/>
            <person name="Gharbi K."/>
            <person name="Hall N."/>
            <person name="Watson M."/>
            <person name="Adriaenssens E.M."/>
            <person name="Foster-Nyarko E."/>
            <person name="Jarju S."/>
            <person name="Secka A."/>
            <person name="Antonio M."/>
            <person name="Oren A."/>
            <person name="Chaudhuri R.R."/>
            <person name="La Ragione R."/>
            <person name="Hildebrand F."/>
            <person name="Pallen M.J."/>
        </authorList>
    </citation>
    <scope>NUCLEOTIDE SEQUENCE</scope>
    <source>
        <strain evidence="2">ChiHjej8B7-3636</strain>
    </source>
</reference>
<feature type="transmembrane region" description="Helical" evidence="1">
    <location>
        <begin position="17"/>
        <end position="36"/>
    </location>
</feature>
<sequence>MDDLTSIFEMTVPVWEAMLRGTLIYLGVVILIRIVGQRETGSLSIPDLILIVPISEAVSNGFAADDDSLTTGAVL</sequence>
<feature type="non-terminal residue" evidence="2">
    <location>
        <position position="75"/>
    </location>
</feature>
<dbReference type="Proteomes" id="UP000824220">
    <property type="component" value="Unassembled WGS sequence"/>
</dbReference>
<dbReference type="AlphaFoldDB" id="A0A9D2H6K8"/>